<feature type="compositionally biased region" description="Low complexity" evidence="5">
    <location>
        <begin position="203"/>
        <end position="218"/>
    </location>
</feature>
<evidence type="ECO:0000259" key="6">
    <source>
        <dbReference type="PROSITE" id="PS51644"/>
    </source>
</evidence>
<dbReference type="InterPro" id="IPR041966">
    <property type="entry name" value="LOTUS-like"/>
</dbReference>
<feature type="domain" description="HTH OST-type" evidence="6">
    <location>
        <begin position="9"/>
        <end position="86"/>
    </location>
</feature>
<gene>
    <name evidence="7" type="ORF">CLODIP_2_CD04272</name>
</gene>
<dbReference type="CDD" id="cd08824">
    <property type="entry name" value="LOTUS"/>
    <property type="match status" value="1"/>
</dbReference>
<dbReference type="Gene3D" id="3.30.420.610">
    <property type="entry name" value="LOTUS domain-like"/>
    <property type="match status" value="3"/>
</dbReference>
<dbReference type="PANTHER" id="PTHR16442:SF1">
    <property type="entry name" value="RING FINGER PROTEIN 17"/>
    <property type="match status" value="1"/>
</dbReference>
<evidence type="ECO:0000256" key="3">
    <source>
        <dbReference type="ARBA" id="ARBA00022737"/>
    </source>
</evidence>
<dbReference type="Pfam" id="PF12872">
    <property type="entry name" value="OST-HTH"/>
    <property type="match status" value="3"/>
</dbReference>
<feature type="compositionally biased region" description="Basic residues" evidence="5">
    <location>
        <begin position="143"/>
        <end position="158"/>
    </location>
</feature>
<sequence length="1029" mass="114838">MGGEDKKAEFELLKKHLKSIVVMSKRVLTPGALVYEYQEQIGKQMDLRKFGVNTMVNLLKLMPDTFILVQATGPHGQSILTVQLKDFSKVGHIHEMVVNQRSNKVFGMVKTNWNTYAPNNHTANRPTQGQDYTPRRSPDRYYRPRRPRSSSPATRRRSYSPEQQRHRRSRSPSRSKSRPRRRSRSRRSSSRHRSGSRKHRRSSTPSSDSTHSSHSTTTSEERLKSSSKFKKKVEEPAPNTNNATSGEEWAPTVESASDESPLRTQPSVMSHQDITKLASFMMKKLPFAPIGKQASAESGSKAEIIPERGAKRSMDTIPLVANASTATATTRGDGIVNPPAKKVGEETISSSTSTSIPTLNPAKQNFGSFYQQTNYVSQSVRDDNDSLDSMSISTFCSQEPQRPLNAPVHGATLPSFVQRNLTRLMQKYPKGIEASQLCNMYKTCYEQDLRLQDYGFKNPVEMVTAMPGQFIISGTNNNLLLSCPAGTPSVSTVPTATVQTEVAAAPRAAVPSDPRRLLPLDLKMRIREISSCFKNGATPEEINERYKGLYNTGLDPARYGFKTVKEMLQSIDGIKVETLGVLTRVMPNIRTTAPNLIETITINDEFFIDKHDRFVRVGYVLDAMPNKFTLSQPNMSVVVCEVYSPARFYIQYRKFQTKIDILMEELRKCYSGNVNDFRLARMEEGVYVATQYMQKWHRGVISKVLSHTTAMVSYVDFGTDEEKNITDLYYLLDKPALKVHMMSAVAELNNVQPLGPEGWTTAARERFSELVGSNSLVAKYRSGGTMQGQTLKLSLSQVDITTQRIVLDVAENLISEEHATYIEPMASTRVELVPPETRAHNTEPSTPSFQQSSVHGRFSNVDLSSSMEEMHAQQQAVAFTNEVCTVTSILQDINRKLSTKYGERVVVEALEKVRLKPFADTDVTTLSQMSNMLWSSLFPPLAPLAAGGQNLLDLNSRLPSARGTTAAAAPMMPMMPSMVPNMQPTASRPNLAAHHPQLASMITPQGIRPPMERKPTIMDLVKAECGNRQ</sequence>
<evidence type="ECO:0000313" key="8">
    <source>
        <dbReference type="Proteomes" id="UP000494165"/>
    </source>
</evidence>
<dbReference type="GO" id="GO:0005737">
    <property type="term" value="C:cytoplasm"/>
    <property type="evidence" value="ECO:0007669"/>
    <property type="project" value="UniProtKB-SubCell"/>
</dbReference>
<dbReference type="OrthoDB" id="341421at2759"/>
<feature type="compositionally biased region" description="Polar residues" evidence="5">
    <location>
        <begin position="115"/>
        <end position="130"/>
    </location>
</feature>
<keyword evidence="3" id="KW-0677">Repeat</keyword>
<dbReference type="PANTHER" id="PTHR16442">
    <property type="entry name" value="RING FINGER PROTEIN 17"/>
    <property type="match status" value="1"/>
</dbReference>
<evidence type="ECO:0000313" key="7">
    <source>
        <dbReference type="EMBL" id="CAB3387328.1"/>
    </source>
</evidence>
<reference evidence="7 8" key="1">
    <citation type="submission" date="2020-04" db="EMBL/GenBank/DDBJ databases">
        <authorList>
            <person name="Alioto T."/>
            <person name="Alioto T."/>
            <person name="Gomez Garrido J."/>
        </authorList>
    </citation>
    <scope>NUCLEOTIDE SEQUENCE [LARGE SCALE GENOMIC DNA]</scope>
</reference>
<feature type="compositionally biased region" description="Basic and acidic residues" evidence="5">
    <location>
        <begin position="133"/>
        <end position="142"/>
    </location>
</feature>
<comment type="caution">
    <text evidence="7">The sequence shown here is derived from an EMBL/GenBank/DDBJ whole genome shotgun (WGS) entry which is preliminary data.</text>
</comment>
<feature type="compositionally biased region" description="Basic residues" evidence="5">
    <location>
        <begin position="165"/>
        <end position="202"/>
    </location>
</feature>
<dbReference type="Gene3D" id="2.40.50.90">
    <property type="match status" value="1"/>
</dbReference>
<dbReference type="Pfam" id="PF00567">
    <property type="entry name" value="TUDOR"/>
    <property type="match status" value="1"/>
</dbReference>
<dbReference type="Gene3D" id="2.30.30.140">
    <property type="match status" value="1"/>
</dbReference>
<keyword evidence="2" id="KW-0963">Cytoplasm</keyword>
<evidence type="ECO:0000256" key="4">
    <source>
        <dbReference type="ARBA" id="ARBA00022871"/>
    </source>
</evidence>
<proteinExistence type="predicted"/>
<dbReference type="AlphaFoldDB" id="A0A8S1E1K2"/>
<evidence type="ECO:0000256" key="5">
    <source>
        <dbReference type="SAM" id="MobiDB-lite"/>
    </source>
</evidence>
<organism evidence="7 8">
    <name type="scientific">Cloeon dipterum</name>
    <dbReference type="NCBI Taxonomy" id="197152"/>
    <lineage>
        <taxon>Eukaryota</taxon>
        <taxon>Metazoa</taxon>
        <taxon>Ecdysozoa</taxon>
        <taxon>Arthropoda</taxon>
        <taxon>Hexapoda</taxon>
        <taxon>Insecta</taxon>
        <taxon>Pterygota</taxon>
        <taxon>Palaeoptera</taxon>
        <taxon>Ephemeroptera</taxon>
        <taxon>Pisciforma</taxon>
        <taxon>Baetidae</taxon>
        <taxon>Cloeon</taxon>
    </lineage>
</organism>
<dbReference type="Proteomes" id="UP000494165">
    <property type="component" value="Unassembled WGS sequence"/>
</dbReference>
<feature type="domain" description="HTH OST-type" evidence="6">
    <location>
        <begin position="413"/>
        <end position="486"/>
    </location>
</feature>
<protein>
    <recommendedName>
        <fullName evidence="6">HTH OST-type domain-containing protein</fullName>
    </recommendedName>
</protein>
<dbReference type="GO" id="GO:0007283">
    <property type="term" value="P:spermatogenesis"/>
    <property type="evidence" value="ECO:0007669"/>
    <property type="project" value="UniProtKB-KW"/>
</dbReference>
<keyword evidence="4" id="KW-0221">Differentiation</keyword>
<evidence type="ECO:0000256" key="1">
    <source>
        <dbReference type="ARBA" id="ARBA00004496"/>
    </source>
</evidence>
<accession>A0A8S1E1K2</accession>
<keyword evidence="4" id="KW-0744">Spermatogenesis</keyword>
<comment type="subcellular location">
    <subcellularLocation>
        <location evidence="1">Cytoplasm</location>
    </subcellularLocation>
</comment>
<dbReference type="InterPro" id="IPR035437">
    <property type="entry name" value="SNase_OB-fold_sf"/>
</dbReference>
<keyword evidence="8" id="KW-1185">Reference proteome</keyword>
<dbReference type="InterPro" id="IPR002999">
    <property type="entry name" value="Tudor"/>
</dbReference>
<feature type="region of interest" description="Disordered" evidence="5">
    <location>
        <begin position="115"/>
        <end position="269"/>
    </location>
</feature>
<feature type="domain" description="HTH OST-type" evidence="6">
    <location>
        <begin position="518"/>
        <end position="591"/>
    </location>
</feature>
<name>A0A8S1E1K2_9INSE</name>
<dbReference type="GO" id="GO:0030154">
    <property type="term" value="P:cell differentiation"/>
    <property type="evidence" value="ECO:0007669"/>
    <property type="project" value="UniProtKB-ARBA"/>
</dbReference>
<dbReference type="EMBL" id="CADEPI010000564">
    <property type="protein sequence ID" value="CAB3387328.1"/>
    <property type="molecule type" value="Genomic_DNA"/>
</dbReference>
<dbReference type="InterPro" id="IPR025605">
    <property type="entry name" value="OST-HTH/LOTUS_dom"/>
</dbReference>
<dbReference type="PROSITE" id="PS51644">
    <property type="entry name" value="HTH_OST"/>
    <property type="match status" value="3"/>
</dbReference>
<evidence type="ECO:0000256" key="2">
    <source>
        <dbReference type="ARBA" id="ARBA00022490"/>
    </source>
</evidence>
<dbReference type="SUPFAM" id="SSF63748">
    <property type="entry name" value="Tudor/PWWP/MBT"/>
    <property type="match status" value="1"/>
</dbReference>